<organism evidence="1 2">
    <name type="scientific">Flavobacterium azizsancarii</name>
    <dbReference type="NCBI Taxonomy" id="2961580"/>
    <lineage>
        <taxon>Bacteria</taxon>
        <taxon>Pseudomonadati</taxon>
        <taxon>Bacteroidota</taxon>
        <taxon>Flavobacteriia</taxon>
        <taxon>Flavobacteriales</taxon>
        <taxon>Flavobacteriaceae</taxon>
        <taxon>Flavobacterium</taxon>
    </lineage>
</organism>
<proteinExistence type="predicted"/>
<dbReference type="RefSeq" id="WP_271337983.1">
    <property type="nucleotide sequence ID" value="NZ_JAMZNK010000049.1"/>
</dbReference>
<sequence>MKTETALVLQSWFDLSNQYTGSVTNAYEIAYANGRSITDEITPGEKIIIPANISIDNKALIFLQGKKIVPATGARKADLDILNPVLGIGTMEIESTFIVR</sequence>
<dbReference type="Proteomes" id="UP001212170">
    <property type="component" value="Unassembled WGS sequence"/>
</dbReference>
<comment type="caution">
    <text evidence="1">The sequence shown here is derived from an EMBL/GenBank/DDBJ whole genome shotgun (WGS) entry which is preliminary data.</text>
</comment>
<gene>
    <name evidence="1" type="ORF">NJT12_20920</name>
</gene>
<accession>A0ABT4WHN0</accession>
<evidence type="ECO:0008006" key="3">
    <source>
        <dbReference type="Google" id="ProtNLM"/>
    </source>
</evidence>
<protein>
    <recommendedName>
        <fullName evidence="3">LysM domain-containing protein</fullName>
    </recommendedName>
</protein>
<keyword evidence="2" id="KW-1185">Reference proteome</keyword>
<evidence type="ECO:0000313" key="1">
    <source>
        <dbReference type="EMBL" id="MDA6072093.1"/>
    </source>
</evidence>
<evidence type="ECO:0000313" key="2">
    <source>
        <dbReference type="Proteomes" id="UP001212170"/>
    </source>
</evidence>
<name>A0ABT4WHN0_9FLAO</name>
<dbReference type="EMBL" id="JAMZNK010000049">
    <property type="protein sequence ID" value="MDA6072093.1"/>
    <property type="molecule type" value="Genomic_DNA"/>
</dbReference>
<reference evidence="1 2" key="1">
    <citation type="journal article" date="2023" name="Chemosphere">
        <title>Whole genome analysis of Flavobacterium aziz-sancarii sp. nov., isolated from Ardley Island (Antarctica), revealed a rich resistome and bioremediation potential.</title>
        <authorList>
            <person name="Otur C."/>
            <person name="Okay S."/>
            <person name="Kurt-Kizildogan A."/>
        </authorList>
    </citation>
    <scope>NUCLEOTIDE SEQUENCE [LARGE SCALE GENOMIC DNA]</scope>
    <source>
        <strain evidence="1 2">AC</strain>
    </source>
</reference>